<evidence type="ECO:0000313" key="3">
    <source>
        <dbReference type="Proteomes" id="UP000186230"/>
    </source>
</evidence>
<evidence type="ECO:0000313" key="2">
    <source>
        <dbReference type="EMBL" id="APU69894.1"/>
    </source>
</evidence>
<keyword evidence="3" id="KW-1185">Reference proteome</keyword>
<protein>
    <submittedName>
        <fullName evidence="2">Membrane protein</fullName>
    </submittedName>
</protein>
<feature type="transmembrane region" description="Helical" evidence="1">
    <location>
        <begin position="15"/>
        <end position="35"/>
    </location>
</feature>
<proteinExistence type="predicted"/>
<feature type="transmembrane region" description="Helical" evidence="1">
    <location>
        <begin position="47"/>
        <end position="67"/>
    </location>
</feature>
<dbReference type="OrthoDB" id="1452926at2"/>
<keyword evidence="1" id="KW-1133">Transmembrane helix</keyword>
<name>A0A1L7I9J2_9FLAO</name>
<reference evidence="2 3" key="1">
    <citation type="submission" date="2016-07" db="EMBL/GenBank/DDBJ databases">
        <title>Multi-omics approach to identify versatile polysaccharide utilization systems of a marine flavobacterium Gramella flava.</title>
        <authorList>
            <person name="Tang K."/>
        </authorList>
    </citation>
    <scope>NUCLEOTIDE SEQUENCE [LARGE SCALE GENOMIC DNA]</scope>
    <source>
        <strain evidence="2 3">JLT2011</strain>
    </source>
</reference>
<dbReference type="Proteomes" id="UP000186230">
    <property type="component" value="Chromosome"/>
</dbReference>
<evidence type="ECO:0000256" key="1">
    <source>
        <dbReference type="SAM" id="Phobius"/>
    </source>
</evidence>
<sequence length="164" mass="19141">MRFTNKTEVRVIPSIYIVLIAVFVTNVFVNIEIMASDSEQEIGFSHFLPNIVTLLLAFYVHTIGQAFDFDSDGETLNFKNNGVFFSKFMEYRVKRAEFPKRKLGKFRFIDYGIYSALTIYIRSRRKKGYRKYTFNTTFLNRKKKKGMVAALNKVLETRPSEVTA</sequence>
<dbReference type="AlphaFoldDB" id="A0A1L7I9J2"/>
<keyword evidence="1" id="KW-0812">Transmembrane</keyword>
<dbReference type="EMBL" id="CP016359">
    <property type="protein sequence ID" value="APU69894.1"/>
    <property type="molecule type" value="Genomic_DNA"/>
</dbReference>
<keyword evidence="1" id="KW-0472">Membrane</keyword>
<dbReference type="KEGG" id="gfl:GRFL_3170"/>
<organism evidence="2 3">
    <name type="scientific">Christiangramia flava JLT2011</name>
    <dbReference type="NCBI Taxonomy" id="1229726"/>
    <lineage>
        <taxon>Bacteria</taxon>
        <taxon>Pseudomonadati</taxon>
        <taxon>Bacteroidota</taxon>
        <taxon>Flavobacteriia</taxon>
        <taxon>Flavobacteriales</taxon>
        <taxon>Flavobacteriaceae</taxon>
        <taxon>Christiangramia</taxon>
    </lineage>
</organism>
<feature type="transmembrane region" description="Helical" evidence="1">
    <location>
        <begin position="104"/>
        <end position="121"/>
    </location>
</feature>
<accession>A0A1L7I9J2</accession>
<gene>
    <name evidence="2" type="ORF">GRFL_3170</name>
</gene>
<dbReference type="STRING" id="1229726.GRFL_3170"/>
<dbReference type="RefSeq" id="WP_083645483.1">
    <property type="nucleotide sequence ID" value="NZ_AMRU01000016.1"/>
</dbReference>